<comment type="caution">
    <text evidence="3">The sequence shown here is derived from an EMBL/GenBank/DDBJ whole genome shotgun (WGS) entry which is preliminary data.</text>
</comment>
<reference evidence="3 4" key="1">
    <citation type="submission" date="2022-07" db="EMBL/GenBank/DDBJ databases">
        <title>Genome-wide signatures of adaptation to extreme environments.</title>
        <authorList>
            <person name="Cho C.H."/>
            <person name="Yoon H.S."/>
        </authorList>
    </citation>
    <scope>NUCLEOTIDE SEQUENCE [LARGE SCALE GENOMIC DNA]</scope>
    <source>
        <strain evidence="3 4">DBV 063 E5</strain>
    </source>
</reference>
<name>A0AAV9ISN2_CYACA</name>
<evidence type="ECO:0000313" key="3">
    <source>
        <dbReference type="EMBL" id="KAK4535088.1"/>
    </source>
</evidence>
<dbReference type="AlphaFoldDB" id="A0AAV9ISN2"/>
<dbReference type="InterPro" id="IPR027417">
    <property type="entry name" value="P-loop_NTPase"/>
</dbReference>
<dbReference type="GO" id="GO:0003924">
    <property type="term" value="F:GTPase activity"/>
    <property type="evidence" value="ECO:0007669"/>
    <property type="project" value="TreeGrafter"/>
</dbReference>
<gene>
    <name evidence="3" type="ORF">CDCA_CDCA03G1113</name>
</gene>
<organism evidence="3 4">
    <name type="scientific">Cyanidium caldarium</name>
    <name type="common">Red alga</name>
    <dbReference type="NCBI Taxonomy" id="2771"/>
    <lineage>
        <taxon>Eukaryota</taxon>
        <taxon>Rhodophyta</taxon>
        <taxon>Bangiophyceae</taxon>
        <taxon>Cyanidiales</taxon>
        <taxon>Cyanidiaceae</taxon>
        <taxon>Cyanidium</taxon>
    </lineage>
</organism>
<dbReference type="Pfam" id="PF20428">
    <property type="entry name" value="Sey1_3HB"/>
    <property type="match status" value="1"/>
</dbReference>
<evidence type="ECO:0000259" key="2">
    <source>
        <dbReference type="Pfam" id="PF20428"/>
    </source>
</evidence>
<feature type="domain" description="Sey1/RHD3-like three-helix bundle" evidence="2">
    <location>
        <begin position="444"/>
        <end position="584"/>
    </location>
</feature>
<proteinExistence type="predicted"/>
<dbReference type="Proteomes" id="UP001301350">
    <property type="component" value="Unassembled WGS sequence"/>
</dbReference>
<dbReference type="GO" id="GO:0005783">
    <property type="term" value="C:endoplasmic reticulum"/>
    <property type="evidence" value="ECO:0007669"/>
    <property type="project" value="TreeGrafter"/>
</dbReference>
<dbReference type="SUPFAM" id="SSF52540">
    <property type="entry name" value="P-loop containing nucleoside triphosphate hydrolases"/>
    <property type="match status" value="1"/>
</dbReference>
<keyword evidence="4" id="KW-1185">Reference proteome</keyword>
<sequence>MASSEERPDSGSGAAAAAAGDADALAVPPLTLINARGEVSQRLANWIDEYVQPLSAVAEGASATTGGSFLGQREMAVVAALGVRGCGKSTLLNELFGSRFAVGRAYGRRARGTRGCTISVAAVPPAPWLLLMDSEGVDGREVEEAEEMEEAEAEALIAEADSRAASRRSTGAADATAAGRGGGAVLAAAGGGGVDGGGHAGHRARPPSMRRAEKVAMLAATIADVLVINVWYADLGRAEAAGYVPLVRTIFSEHLKLFTKESPARSKLLFVVHDHDDGSPLASVAKVIERDVLAIWANQVEKPAEYSGTRVRDHFDVEVLSLPHPRYRAEQYAAALNALRDRILQGRGAETGVAIASEGAVAFTRAPANLLAPAVSKELPVEGFATYVEMVWRELVEANDIDTPGYSELLAVYRCDRVAERLHALAHEQIAKWYAEVDSGKVVENFGRKAQELLNSTGEQYDADTSAYATTDGALIRSRKRHELMSTLQNHLRALFNRQVQILQNQALNKFRDQMLSLIADRSGMVSEFESQFLVRRVDEFFFKRAEELLVPSMRLTYRASRTDLQNTLLEAASRYRDSPTSQLQAMTRMEKRAMAPMPKQRGVVVGFGLNTALRPRGYGNFQLIASTSRGPHTFNATMCNDADLAEQEGHGKVPLFRWQPTIHFDVDL</sequence>
<dbReference type="GO" id="GO:0016320">
    <property type="term" value="P:endoplasmic reticulum membrane fusion"/>
    <property type="evidence" value="ECO:0007669"/>
    <property type="project" value="TreeGrafter"/>
</dbReference>
<dbReference type="InterPro" id="IPR046758">
    <property type="entry name" value="Sey1/RHD3-like_3HB"/>
</dbReference>
<keyword evidence="1" id="KW-0175">Coiled coil</keyword>
<dbReference type="PANTHER" id="PTHR45923">
    <property type="entry name" value="PROTEIN SEY1"/>
    <property type="match status" value="1"/>
</dbReference>
<dbReference type="PANTHER" id="PTHR45923:SF2">
    <property type="entry name" value="PROTEIN SEY1"/>
    <property type="match status" value="1"/>
</dbReference>
<dbReference type="EMBL" id="JANCYW010000003">
    <property type="protein sequence ID" value="KAK4535088.1"/>
    <property type="molecule type" value="Genomic_DNA"/>
</dbReference>
<dbReference type="Gene3D" id="3.40.50.300">
    <property type="entry name" value="P-loop containing nucleotide triphosphate hydrolases"/>
    <property type="match status" value="1"/>
</dbReference>
<dbReference type="Pfam" id="PF05879">
    <property type="entry name" value="RHD3_GTPase"/>
    <property type="match status" value="1"/>
</dbReference>
<protein>
    <recommendedName>
        <fullName evidence="2">Sey1/RHD3-like three-helix bundle domain-containing protein</fullName>
    </recommendedName>
</protein>
<evidence type="ECO:0000256" key="1">
    <source>
        <dbReference type="SAM" id="Coils"/>
    </source>
</evidence>
<feature type="coiled-coil region" evidence="1">
    <location>
        <begin position="141"/>
        <end position="168"/>
    </location>
</feature>
<accession>A0AAV9ISN2</accession>
<evidence type="ECO:0000313" key="4">
    <source>
        <dbReference type="Proteomes" id="UP001301350"/>
    </source>
</evidence>
<dbReference type="InterPro" id="IPR008803">
    <property type="entry name" value="RHD3/Sey1"/>
</dbReference>